<feature type="transmembrane region" description="Helical" evidence="2">
    <location>
        <begin position="279"/>
        <end position="300"/>
    </location>
</feature>
<proteinExistence type="predicted"/>
<keyword evidence="2" id="KW-0472">Membrane</keyword>
<dbReference type="EMBL" id="VLLL01000007">
    <property type="protein sequence ID" value="TWJ10707.1"/>
    <property type="molecule type" value="Genomic_DNA"/>
</dbReference>
<feature type="transmembrane region" description="Helical" evidence="2">
    <location>
        <begin position="136"/>
        <end position="153"/>
    </location>
</feature>
<keyword evidence="2" id="KW-1133">Transmembrane helix</keyword>
<feature type="transmembrane region" description="Helical" evidence="2">
    <location>
        <begin position="173"/>
        <end position="194"/>
    </location>
</feature>
<keyword evidence="4" id="KW-1185">Reference proteome</keyword>
<feature type="transmembrane region" description="Helical" evidence="2">
    <location>
        <begin position="306"/>
        <end position="323"/>
    </location>
</feature>
<feature type="transmembrane region" description="Helical" evidence="2">
    <location>
        <begin position="215"/>
        <end position="240"/>
    </location>
</feature>
<feature type="compositionally biased region" description="Basic and acidic residues" evidence="1">
    <location>
        <begin position="354"/>
        <end position="376"/>
    </location>
</feature>
<feature type="transmembrane region" description="Helical" evidence="2">
    <location>
        <begin position="246"/>
        <end position="267"/>
    </location>
</feature>
<evidence type="ECO:0000313" key="4">
    <source>
        <dbReference type="Proteomes" id="UP000321617"/>
    </source>
</evidence>
<sequence length="376" mass="38560">MLLDDGPAARHADDAPDDTRPDRLGVHVAWEALLAVAFAGALFWLYRSGSPLSTTEGRDAVIVALIPLLLLATAACVTFRAGNVNLAGGAFAAMAAVLFAENTRNGVAIALLIAVGVVLIAGVVLAALVVVLRTPGWLASAGIAAVILLWLHEHVTLAQLSTAPLGRLTTSSAWIWLIGVAALSIFAGVVSALNGPRHRFAACRRAAADGPRDRATVWTTAAVLVGSSVLAGFAGVWVMWTAADGAAVATGLDPATVTVFPVAAALLGGTSALGRRGGILGTLLASLLLATVMLLAATLAWPVSPLWILLVAVGAGLVVTRVVETLGGPRTTAPAPAAPVTEPGQAPLPMRQPLGDRDYDATDIDPYRRHDLDTPR</sequence>
<gene>
    <name evidence="3" type="ORF">LX16_4128</name>
</gene>
<dbReference type="Proteomes" id="UP000321617">
    <property type="component" value="Unassembled WGS sequence"/>
</dbReference>
<accession>A0A562UYN3</accession>
<feature type="transmembrane region" description="Helical" evidence="2">
    <location>
        <begin position="28"/>
        <end position="46"/>
    </location>
</feature>
<organism evidence="3 4">
    <name type="scientific">Stackebrandtia albiflava</name>
    <dbReference type="NCBI Taxonomy" id="406432"/>
    <lineage>
        <taxon>Bacteria</taxon>
        <taxon>Bacillati</taxon>
        <taxon>Actinomycetota</taxon>
        <taxon>Actinomycetes</taxon>
        <taxon>Glycomycetales</taxon>
        <taxon>Glycomycetaceae</taxon>
        <taxon>Stackebrandtia</taxon>
    </lineage>
</organism>
<evidence type="ECO:0000256" key="1">
    <source>
        <dbReference type="SAM" id="MobiDB-lite"/>
    </source>
</evidence>
<dbReference type="AlphaFoldDB" id="A0A562UYN3"/>
<feature type="transmembrane region" description="Helical" evidence="2">
    <location>
        <begin position="106"/>
        <end position="129"/>
    </location>
</feature>
<comment type="caution">
    <text evidence="3">The sequence shown here is derived from an EMBL/GenBank/DDBJ whole genome shotgun (WGS) entry which is preliminary data.</text>
</comment>
<keyword evidence="2" id="KW-0812">Transmembrane</keyword>
<evidence type="ECO:0000313" key="3">
    <source>
        <dbReference type="EMBL" id="TWJ10707.1"/>
    </source>
</evidence>
<name>A0A562UYN3_9ACTN</name>
<protein>
    <submittedName>
        <fullName evidence="3">Ribose/xylose/arabinose/galactoside ABC-type transport system permease subunit</fullName>
    </submittedName>
</protein>
<feature type="transmembrane region" description="Helical" evidence="2">
    <location>
        <begin position="58"/>
        <end position="77"/>
    </location>
</feature>
<reference evidence="3 4" key="1">
    <citation type="journal article" date="2013" name="Stand. Genomic Sci.">
        <title>Genomic Encyclopedia of Type Strains, Phase I: The one thousand microbial genomes (KMG-I) project.</title>
        <authorList>
            <person name="Kyrpides N.C."/>
            <person name="Woyke T."/>
            <person name="Eisen J.A."/>
            <person name="Garrity G."/>
            <person name="Lilburn T.G."/>
            <person name="Beck B.J."/>
            <person name="Whitman W.B."/>
            <person name="Hugenholtz P."/>
            <person name="Klenk H.P."/>
        </authorList>
    </citation>
    <scope>NUCLEOTIDE SEQUENCE [LARGE SCALE GENOMIC DNA]</scope>
    <source>
        <strain evidence="3 4">DSM 45044</strain>
    </source>
</reference>
<feature type="compositionally biased region" description="Low complexity" evidence="1">
    <location>
        <begin position="330"/>
        <end position="344"/>
    </location>
</feature>
<feature type="region of interest" description="Disordered" evidence="1">
    <location>
        <begin position="330"/>
        <end position="376"/>
    </location>
</feature>
<evidence type="ECO:0000256" key="2">
    <source>
        <dbReference type="SAM" id="Phobius"/>
    </source>
</evidence>